<feature type="region of interest" description="Disordered" evidence="1">
    <location>
        <begin position="1"/>
        <end position="32"/>
    </location>
</feature>
<protein>
    <submittedName>
        <fullName evidence="3">Uncharacterized protein</fullName>
    </submittedName>
</protein>
<name>A0A8J3MQ39_9CHLR</name>
<feature type="transmembrane region" description="Helical" evidence="2">
    <location>
        <begin position="67"/>
        <end position="88"/>
    </location>
</feature>
<proteinExistence type="predicted"/>
<keyword evidence="4" id="KW-1185">Reference proteome</keyword>
<feature type="compositionally biased region" description="Basic and acidic residues" evidence="1">
    <location>
        <begin position="7"/>
        <end position="19"/>
    </location>
</feature>
<keyword evidence="2" id="KW-1133">Transmembrane helix</keyword>
<evidence type="ECO:0000313" key="3">
    <source>
        <dbReference type="EMBL" id="GHO43570.1"/>
    </source>
</evidence>
<dbReference type="AlphaFoldDB" id="A0A8J3MQ39"/>
<organism evidence="3 4">
    <name type="scientific">Ktedonospora formicarum</name>
    <dbReference type="NCBI Taxonomy" id="2778364"/>
    <lineage>
        <taxon>Bacteria</taxon>
        <taxon>Bacillati</taxon>
        <taxon>Chloroflexota</taxon>
        <taxon>Ktedonobacteria</taxon>
        <taxon>Ktedonobacterales</taxon>
        <taxon>Ktedonobacteraceae</taxon>
        <taxon>Ktedonospora</taxon>
    </lineage>
</organism>
<reference evidence="3" key="1">
    <citation type="submission" date="2020-10" db="EMBL/GenBank/DDBJ databases">
        <title>Taxonomic study of unclassified bacteria belonging to the class Ktedonobacteria.</title>
        <authorList>
            <person name="Yabe S."/>
            <person name="Wang C.M."/>
            <person name="Zheng Y."/>
            <person name="Sakai Y."/>
            <person name="Cavaletti L."/>
            <person name="Monciardini P."/>
            <person name="Donadio S."/>
        </authorList>
    </citation>
    <scope>NUCLEOTIDE SEQUENCE</scope>
    <source>
        <strain evidence="3">SOSP1-1</strain>
    </source>
</reference>
<sequence>MPQQMHSPEEEYHGYHAEEYSSPTAAPINENKERYTYQTPPYDVSGQKINQYGFSDNRSSISAGQRLALGIVSVVMFVPISGILLGSTDYSSTFVVIAKLIGLGCIAVAILGINIAFNWRRS</sequence>
<evidence type="ECO:0000256" key="1">
    <source>
        <dbReference type="SAM" id="MobiDB-lite"/>
    </source>
</evidence>
<dbReference type="RefSeq" id="WP_220193035.1">
    <property type="nucleotide sequence ID" value="NZ_BNJF01000001.1"/>
</dbReference>
<comment type="caution">
    <text evidence="3">The sequence shown here is derived from an EMBL/GenBank/DDBJ whole genome shotgun (WGS) entry which is preliminary data.</text>
</comment>
<dbReference type="Proteomes" id="UP000612362">
    <property type="component" value="Unassembled WGS sequence"/>
</dbReference>
<accession>A0A8J3MQ39</accession>
<keyword evidence="2" id="KW-0812">Transmembrane</keyword>
<keyword evidence="2" id="KW-0472">Membrane</keyword>
<gene>
    <name evidence="3" type="ORF">KSX_17330</name>
</gene>
<feature type="transmembrane region" description="Helical" evidence="2">
    <location>
        <begin position="94"/>
        <end position="117"/>
    </location>
</feature>
<dbReference type="EMBL" id="BNJF01000001">
    <property type="protein sequence ID" value="GHO43570.1"/>
    <property type="molecule type" value="Genomic_DNA"/>
</dbReference>
<evidence type="ECO:0000256" key="2">
    <source>
        <dbReference type="SAM" id="Phobius"/>
    </source>
</evidence>
<evidence type="ECO:0000313" key="4">
    <source>
        <dbReference type="Proteomes" id="UP000612362"/>
    </source>
</evidence>